<gene>
    <name evidence="2" type="ORF">GCM10017577_60880</name>
</gene>
<protein>
    <submittedName>
        <fullName evidence="2">Uncharacterized protein</fullName>
    </submittedName>
</protein>
<feature type="region of interest" description="Disordered" evidence="1">
    <location>
        <begin position="1"/>
        <end position="49"/>
    </location>
</feature>
<feature type="compositionally biased region" description="Low complexity" evidence="1">
    <location>
        <begin position="33"/>
        <end position="49"/>
    </location>
</feature>
<dbReference type="Proteomes" id="UP001143463">
    <property type="component" value="Unassembled WGS sequence"/>
</dbReference>
<dbReference type="EMBL" id="BSFQ01000039">
    <property type="protein sequence ID" value="GLL14939.1"/>
    <property type="molecule type" value="Genomic_DNA"/>
</dbReference>
<dbReference type="AlphaFoldDB" id="A0A9W6NZD6"/>
<name>A0A9W6NZD6_9PSEU</name>
<evidence type="ECO:0000313" key="3">
    <source>
        <dbReference type="Proteomes" id="UP001143463"/>
    </source>
</evidence>
<organism evidence="2 3">
    <name type="scientific">Pseudonocardia halophobica</name>
    <dbReference type="NCBI Taxonomy" id="29401"/>
    <lineage>
        <taxon>Bacteria</taxon>
        <taxon>Bacillati</taxon>
        <taxon>Actinomycetota</taxon>
        <taxon>Actinomycetes</taxon>
        <taxon>Pseudonocardiales</taxon>
        <taxon>Pseudonocardiaceae</taxon>
        <taxon>Pseudonocardia</taxon>
    </lineage>
</organism>
<reference evidence="2" key="1">
    <citation type="journal article" date="2014" name="Int. J. Syst. Evol. Microbiol.">
        <title>Complete genome sequence of Corynebacterium casei LMG S-19264T (=DSM 44701T), isolated from a smear-ripened cheese.</title>
        <authorList>
            <consortium name="US DOE Joint Genome Institute (JGI-PGF)"/>
            <person name="Walter F."/>
            <person name="Albersmeier A."/>
            <person name="Kalinowski J."/>
            <person name="Ruckert C."/>
        </authorList>
    </citation>
    <scope>NUCLEOTIDE SEQUENCE</scope>
    <source>
        <strain evidence="2">VKM Ac-1069</strain>
    </source>
</reference>
<sequence length="49" mass="5061">MTTDVSTPHIPPGRLGDPGLTIGTDPRADPRMARSWGSSGSSTTPTAPR</sequence>
<reference evidence="2" key="2">
    <citation type="submission" date="2023-01" db="EMBL/GenBank/DDBJ databases">
        <authorList>
            <person name="Sun Q."/>
            <person name="Evtushenko L."/>
        </authorList>
    </citation>
    <scope>NUCLEOTIDE SEQUENCE</scope>
    <source>
        <strain evidence="2">VKM Ac-1069</strain>
    </source>
</reference>
<proteinExistence type="predicted"/>
<evidence type="ECO:0000313" key="2">
    <source>
        <dbReference type="EMBL" id="GLL14939.1"/>
    </source>
</evidence>
<dbReference type="RefSeq" id="WP_197040830.1">
    <property type="nucleotide sequence ID" value="NZ_BAAAUZ010000012.1"/>
</dbReference>
<keyword evidence="3" id="KW-1185">Reference proteome</keyword>
<comment type="caution">
    <text evidence="2">The sequence shown here is derived from an EMBL/GenBank/DDBJ whole genome shotgun (WGS) entry which is preliminary data.</text>
</comment>
<accession>A0A9W6NZD6</accession>
<evidence type="ECO:0000256" key="1">
    <source>
        <dbReference type="SAM" id="MobiDB-lite"/>
    </source>
</evidence>